<feature type="compositionally biased region" description="Polar residues" evidence="3">
    <location>
        <begin position="1"/>
        <end position="16"/>
    </location>
</feature>
<evidence type="ECO:0000313" key="5">
    <source>
        <dbReference type="WBParaSite" id="BXY_1465200.1"/>
    </source>
</evidence>
<organism evidence="4 5">
    <name type="scientific">Bursaphelenchus xylophilus</name>
    <name type="common">Pinewood nematode worm</name>
    <name type="synonym">Aphelenchoides xylophilus</name>
    <dbReference type="NCBI Taxonomy" id="6326"/>
    <lineage>
        <taxon>Eukaryota</taxon>
        <taxon>Metazoa</taxon>
        <taxon>Ecdysozoa</taxon>
        <taxon>Nematoda</taxon>
        <taxon>Chromadorea</taxon>
        <taxon>Rhabditida</taxon>
        <taxon>Tylenchina</taxon>
        <taxon>Tylenchomorpha</taxon>
        <taxon>Aphelenchoidea</taxon>
        <taxon>Aphelenchoididae</taxon>
        <taxon>Bursaphelenchus</taxon>
    </lineage>
</organism>
<name>A0A1I7SNL2_BURXY</name>
<keyword evidence="2" id="KW-0067">ATP-binding</keyword>
<dbReference type="WBParaSite" id="BXY_1465200.1">
    <property type="protein sequence ID" value="BXY_1465200.1"/>
    <property type="gene ID" value="BXY_1465200"/>
</dbReference>
<dbReference type="Proteomes" id="UP000095284">
    <property type="component" value="Unplaced"/>
</dbReference>
<dbReference type="Gene3D" id="3.30.310.80">
    <property type="entry name" value="Kinase associated domain 1, KA1"/>
    <property type="match status" value="1"/>
</dbReference>
<dbReference type="eggNOG" id="KOG0586">
    <property type="taxonomic scope" value="Eukaryota"/>
</dbReference>
<evidence type="ECO:0000256" key="2">
    <source>
        <dbReference type="ARBA" id="ARBA00022840"/>
    </source>
</evidence>
<evidence type="ECO:0000313" key="4">
    <source>
        <dbReference type="Proteomes" id="UP000095284"/>
    </source>
</evidence>
<feature type="compositionally biased region" description="Polar residues" evidence="3">
    <location>
        <begin position="42"/>
        <end position="55"/>
    </location>
</feature>
<dbReference type="InterPro" id="IPR028375">
    <property type="entry name" value="KA1/Ssp2_C"/>
</dbReference>
<dbReference type="SUPFAM" id="SSF103243">
    <property type="entry name" value="KA1-like"/>
    <property type="match status" value="1"/>
</dbReference>
<keyword evidence="1" id="KW-0547">Nucleotide-binding</keyword>
<proteinExistence type="predicted"/>
<feature type="compositionally biased region" description="Low complexity" evidence="3">
    <location>
        <begin position="29"/>
        <end position="41"/>
    </location>
</feature>
<sequence length="177" mass="18908">MLSNFSNTTDGPTQPSKGVGRSGTIGPSAGAALAQLQQQAQHQDPTTINSATVGSAGTGTMPTTPPGFASAPSTPNAQPGADNEVKPRSLRFTWSMKTTSSLPPDVIMKEIKKVLDANKCDYEQRERYLLLCVHGDPNSDSLVQWEMEVSAGLIGFETKGNQICLGKQWTKRGEKVM</sequence>
<evidence type="ECO:0000256" key="1">
    <source>
        <dbReference type="ARBA" id="ARBA00022741"/>
    </source>
</evidence>
<evidence type="ECO:0000256" key="3">
    <source>
        <dbReference type="SAM" id="MobiDB-lite"/>
    </source>
</evidence>
<reference evidence="5" key="1">
    <citation type="submission" date="2016-11" db="UniProtKB">
        <authorList>
            <consortium name="WormBaseParasite"/>
        </authorList>
    </citation>
    <scope>IDENTIFICATION</scope>
</reference>
<feature type="region of interest" description="Disordered" evidence="3">
    <location>
        <begin position="1"/>
        <end position="90"/>
    </location>
</feature>
<protein>
    <submittedName>
        <fullName evidence="5">Non-specific serine/threonine protein kinase</fullName>
    </submittedName>
</protein>
<accession>A0A1I7SNL2</accession>
<dbReference type="AlphaFoldDB" id="A0A1I7SNL2"/>
<dbReference type="GO" id="GO:0005524">
    <property type="term" value="F:ATP binding"/>
    <property type="evidence" value="ECO:0007669"/>
    <property type="project" value="UniProtKB-KW"/>
</dbReference>